<name>A0A9W7JLY5_HIBTR</name>
<dbReference type="Proteomes" id="UP001165190">
    <property type="component" value="Unassembled WGS sequence"/>
</dbReference>
<keyword evidence="9" id="KW-1185">Reference proteome</keyword>
<dbReference type="NCBIfam" id="TIGR01557">
    <property type="entry name" value="myb_SHAQKYF"/>
    <property type="match status" value="1"/>
</dbReference>
<evidence type="ECO:0000313" key="9">
    <source>
        <dbReference type="Proteomes" id="UP001165190"/>
    </source>
</evidence>
<dbReference type="EMBL" id="BSYR01000101">
    <property type="protein sequence ID" value="GMJ16142.1"/>
    <property type="molecule type" value="Genomic_DNA"/>
</dbReference>
<comment type="caution">
    <text evidence="8">The sequence shown here is derived from an EMBL/GenBank/DDBJ whole genome shotgun (WGS) entry which is preliminary data.</text>
</comment>
<evidence type="ECO:0000259" key="7">
    <source>
        <dbReference type="PROSITE" id="PS51294"/>
    </source>
</evidence>
<keyword evidence="2" id="KW-0805">Transcription regulation</keyword>
<evidence type="ECO:0000313" key="8">
    <source>
        <dbReference type="EMBL" id="GMJ16142.1"/>
    </source>
</evidence>
<dbReference type="InterPro" id="IPR017930">
    <property type="entry name" value="Myb_dom"/>
</dbReference>
<dbReference type="InterPro" id="IPR044787">
    <property type="entry name" value="HHO5-like"/>
</dbReference>
<feature type="domain" description="HTH myb-type" evidence="7">
    <location>
        <begin position="203"/>
        <end position="259"/>
    </location>
</feature>
<keyword evidence="5" id="KW-0539">Nucleus</keyword>
<dbReference type="PANTHER" id="PTHR31003">
    <property type="entry name" value="MYB FAMILY TRANSCRIPTION FACTOR"/>
    <property type="match status" value="1"/>
</dbReference>
<dbReference type="AlphaFoldDB" id="A0A9W7JLY5"/>
<accession>A0A9W7JLY5</accession>
<dbReference type="GO" id="GO:0005634">
    <property type="term" value="C:nucleus"/>
    <property type="evidence" value="ECO:0007669"/>
    <property type="project" value="UniProtKB-SubCell"/>
</dbReference>
<dbReference type="SUPFAM" id="SSF46689">
    <property type="entry name" value="Homeodomain-like"/>
    <property type="match status" value="1"/>
</dbReference>
<keyword evidence="4" id="KW-0804">Transcription</keyword>
<sequence length="290" mass="32893">MASSSSLELNLGLKPSFVPKTIANLLKDVSNFENAVDKLIVLNDYIVQLEGELNNISAFKCQLPQSMLFLMEDIEALGTLKDKFMHIKNEMGPENERQLIKFLRMKTKFYEEKKADNQNGDFIEKGSLPHLWNSKHHKTCEHFIQASYENPNPFEPSSSSSRFASVDGTTTNNNGEGGLNPRAGDQTLNCNPKPPTQPSWKNNRRSWSPQLHARFLEALHIIGGIQMATPKQIREVMQVEGLTNDQVKSHLQKYRLHCRRLSGNNARGLGNYQDPWTPPTILHRPFNPEG</sequence>
<comment type="subcellular location">
    <subcellularLocation>
        <location evidence="1">Nucleus</location>
    </subcellularLocation>
</comment>
<feature type="region of interest" description="Disordered" evidence="6">
    <location>
        <begin position="269"/>
        <end position="290"/>
    </location>
</feature>
<organism evidence="8 9">
    <name type="scientific">Hibiscus trionum</name>
    <name type="common">Flower of an hour</name>
    <dbReference type="NCBI Taxonomy" id="183268"/>
    <lineage>
        <taxon>Eukaryota</taxon>
        <taxon>Viridiplantae</taxon>
        <taxon>Streptophyta</taxon>
        <taxon>Embryophyta</taxon>
        <taxon>Tracheophyta</taxon>
        <taxon>Spermatophyta</taxon>
        <taxon>Magnoliopsida</taxon>
        <taxon>eudicotyledons</taxon>
        <taxon>Gunneridae</taxon>
        <taxon>Pentapetalae</taxon>
        <taxon>rosids</taxon>
        <taxon>malvids</taxon>
        <taxon>Malvales</taxon>
        <taxon>Malvaceae</taxon>
        <taxon>Malvoideae</taxon>
        <taxon>Hibiscus</taxon>
    </lineage>
</organism>
<dbReference type="InterPro" id="IPR006447">
    <property type="entry name" value="Myb_dom_plants"/>
</dbReference>
<dbReference type="Pfam" id="PF26575">
    <property type="entry name" value="HHO5_N"/>
    <property type="match status" value="1"/>
</dbReference>
<dbReference type="PROSITE" id="PS51294">
    <property type="entry name" value="HTH_MYB"/>
    <property type="match status" value="1"/>
</dbReference>
<gene>
    <name evidence="8" type="ORF">HRI_005283300</name>
</gene>
<dbReference type="OrthoDB" id="60033at2759"/>
<evidence type="ECO:0000256" key="2">
    <source>
        <dbReference type="ARBA" id="ARBA00023015"/>
    </source>
</evidence>
<dbReference type="InterPro" id="IPR058673">
    <property type="entry name" value="HHO5-like_N"/>
</dbReference>
<dbReference type="GO" id="GO:0003700">
    <property type="term" value="F:DNA-binding transcription factor activity"/>
    <property type="evidence" value="ECO:0007669"/>
    <property type="project" value="InterPro"/>
</dbReference>
<dbReference type="PANTHER" id="PTHR31003:SF47">
    <property type="entry name" value="TRANSCRIPTION FACTOR BOA-LIKE"/>
    <property type="match status" value="1"/>
</dbReference>
<evidence type="ECO:0000256" key="1">
    <source>
        <dbReference type="ARBA" id="ARBA00004123"/>
    </source>
</evidence>
<dbReference type="GO" id="GO:0003677">
    <property type="term" value="F:DNA binding"/>
    <property type="evidence" value="ECO:0007669"/>
    <property type="project" value="UniProtKB-KW"/>
</dbReference>
<proteinExistence type="predicted"/>
<evidence type="ECO:0000256" key="5">
    <source>
        <dbReference type="ARBA" id="ARBA00023242"/>
    </source>
</evidence>
<dbReference type="Gene3D" id="1.10.10.60">
    <property type="entry name" value="Homeodomain-like"/>
    <property type="match status" value="1"/>
</dbReference>
<dbReference type="InterPro" id="IPR009057">
    <property type="entry name" value="Homeodomain-like_sf"/>
</dbReference>
<evidence type="ECO:0000256" key="4">
    <source>
        <dbReference type="ARBA" id="ARBA00023163"/>
    </source>
</evidence>
<dbReference type="InterPro" id="IPR001005">
    <property type="entry name" value="SANT/Myb"/>
</dbReference>
<evidence type="ECO:0000256" key="6">
    <source>
        <dbReference type="SAM" id="MobiDB-lite"/>
    </source>
</evidence>
<reference evidence="8" key="1">
    <citation type="submission" date="2023-05" db="EMBL/GenBank/DDBJ databases">
        <title>Genome and transcriptome analyses reveal genes involved in the formation of fine ridges on petal epidermal cells in Hibiscus trionum.</title>
        <authorList>
            <person name="Koshimizu S."/>
            <person name="Masuda S."/>
            <person name="Ishii T."/>
            <person name="Shirasu K."/>
            <person name="Hoshino A."/>
            <person name="Arita M."/>
        </authorList>
    </citation>
    <scope>NUCLEOTIDE SEQUENCE</scope>
    <source>
        <strain evidence="8">Hamamatsu line</strain>
    </source>
</reference>
<evidence type="ECO:0000256" key="3">
    <source>
        <dbReference type="ARBA" id="ARBA00023125"/>
    </source>
</evidence>
<keyword evidence="3" id="KW-0238">DNA-binding</keyword>
<feature type="region of interest" description="Disordered" evidence="6">
    <location>
        <begin position="151"/>
        <end position="204"/>
    </location>
</feature>
<dbReference type="FunFam" id="1.10.10.60:FF:000007">
    <property type="entry name" value="Two-component response regulator"/>
    <property type="match status" value="1"/>
</dbReference>
<dbReference type="Pfam" id="PF00249">
    <property type="entry name" value="Myb_DNA-binding"/>
    <property type="match status" value="1"/>
</dbReference>
<protein>
    <submittedName>
        <fullName evidence="8">ULT1 INTERACTING FACTOR 1, HRS1 HOMOLOG5</fullName>
    </submittedName>
</protein>